<evidence type="ECO:0000256" key="1">
    <source>
        <dbReference type="SAM" id="Phobius"/>
    </source>
</evidence>
<dbReference type="RefSeq" id="WP_158516247.1">
    <property type="nucleotide sequence ID" value="NZ_PQFZ01000002.1"/>
</dbReference>
<name>A0A2S4MKP4_9HYPH</name>
<evidence type="ECO:0000313" key="3">
    <source>
        <dbReference type="Proteomes" id="UP000236919"/>
    </source>
</evidence>
<keyword evidence="1" id="KW-0812">Transmembrane</keyword>
<keyword evidence="1" id="KW-1133">Transmembrane helix</keyword>
<keyword evidence="1" id="KW-0472">Membrane</keyword>
<dbReference type="EMBL" id="PQFZ01000002">
    <property type="protein sequence ID" value="POR55310.1"/>
    <property type="molecule type" value="Genomic_DNA"/>
</dbReference>
<accession>A0A2S4MKP4</accession>
<protein>
    <submittedName>
        <fullName evidence="2">Uncharacterized protein</fullName>
    </submittedName>
</protein>
<sequence length="55" mass="6308">MDSEIANLLPKQPHERWFDLCFRLIIVLLAVFWLLMPPAGGETRPTDVRATTATR</sequence>
<gene>
    <name evidence="2" type="ORF">CYD53_102196</name>
</gene>
<keyword evidence="3" id="KW-1185">Reference proteome</keyword>
<organism evidence="2 3">
    <name type="scientific">Bosea psychrotolerans</name>
    <dbReference type="NCBI Taxonomy" id="1871628"/>
    <lineage>
        <taxon>Bacteria</taxon>
        <taxon>Pseudomonadati</taxon>
        <taxon>Pseudomonadota</taxon>
        <taxon>Alphaproteobacteria</taxon>
        <taxon>Hyphomicrobiales</taxon>
        <taxon>Boseaceae</taxon>
        <taxon>Bosea</taxon>
    </lineage>
</organism>
<proteinExistence type="predicted"/>
<evidence type="ECO:0000313" key="2">
    <source>
        <dbReference type="EMBL" id="POR55310.1"/>
    </source>
</evidence>
<dbReference type="Proteomes" id="UP000236919">
    <property type="component" value="Unassembled WGS sequence"/>
</dbReference>
<feature type="transmembrane region" description="Helical" evidence="1">
    <location>
        <begin position="20"/>
        <end position="36"/>
    </location>
</feature>
<reference evidence="2 3" key="1">
    <citation type="submission" date="2018-01" db="EMBL/GenBank/DDBJ databases">
        <title>Genomic Encyclopedia of Type Strains, Phase III (KMG-III): the genomes of soil and plant-associated and newly described type strains.</title>
        <authorList>
            <person name="Whitman W."/>
        </authorList>
    </citation>
    <scope>NUCLEOTIDE SEQUENCE [LARGE SCALE GENOMIC DNA]</scope>
    <source>
        <strain evidence="2 3">1131</strain>
    </source>
</reference>
<dbReference type="AlphaFoldDB" id="A0A2S4MKP4"/>
<comment type="caution">
    <text evidence="2">The sequence shown here is derived from an EMBL/GenBank/DDBJ whole genome shotgun (WGS) entry which is preliminary data.</text>
</comment>